<evidence type="ECO:0000313" key="4">
    <source>
        <dbReference type="Proteomes" id="UP000011135"/>
    </source>
</evidence>
<evidence type="ECO:0000259" key="2">
    <source>
        <dbReference type="Pfam" id="PF14358"/>
    </source>
</evidence>
<dbReference type="STRING" id="1237149.C900_03902"/>
<feature type="transmembrane region" description="Helical" evidence="1">
    <location>
        <begin position="67"/>
        <end position="84"/>
    </location>
</feature>
<proteinExistence type="predicted"/>
<feature type="transmembrane region" description="Helical" evidence="1">
    <location>
        <begin position="36"/>
        <end position="55"/>
    </location>
</feature>
<gene>
    <name evidence="3" type="ORF">C900_03902</name>
</gene>
<keyword evidence="4" id="KW-1185">Reference proteome</keyword>
<evidence type="ECO:0000313" key="3">
    <source>
        <dbReference type="EMBL" id="ELR70217.1"/>
    </source>
</evidence>
<comment type="caution">
    <text evidence="3">The sequence shown here is derived from an EMBL/GenBank/DDBJ whole genome shotgun (WGS) entry which is preliminary data.</text>
</comment>
<feature type="domain" description="Flavinylation-associated cytochrome" evidence="2">
    <location>
        <begin position="6"/>
        <end position="56"/>
    </location>
</feature>
<accession>L8JS78</accession>
<keyword evidence="1" id="KW-0472">Membrane</keyword>
<dbReference type="eggNOG" id="ENOG5033DVX">
    <property type="taxonomic scope" value="Bacteria"/>
</dbReference>
<dbReference type="RefSeq" id="WP_009581309.1">
    <property type="nucleotide sequence ID" value="NZ_AMZN01000055.1"/>
</dbReference>
<reference evidence="3 4" key="1">
    <citation type="submission" date="2012-12" db="EMBL/GenBank/DDBJ databases">
        <title>Genome assembly of Fulvivirga imtechensis AK7.</title>
        <authorList>
            <person name="Nupur N."/>
            <person name="Khatri I."/>
            <person name="Kumar R."/>
            <person name="Subramanian S."/>
            <person name="Pinnaka A."/>
        </authorList>
    </citation>
    <scope>NUCLEOTIDE SEQUENCE [LARGE SCALE GENOMIC DNA]</scope>
    <source>
        <strain evidence="3 4">AK7</strain>
    </source>
</reference>
<dbReference type="EMBL" id="AMZN01000055">
    <property type="protein sequence ID" value="ELR70217.1"/>
    <property type="molecule type" value="Genomic_DNA"/>
</dbReference>
<dbReference type="Pfam" id="PF14358">
    <property type="entry name" value="DUF4405"/>
    <property type="match status" value="1"/>
</dbReference>
<dbReference type="AlphaFoldDB" id="L8JS78"/>
<dbReference type="InterPro" id="IPR025517">
    <property type="entry name" value="DUF4405"/>
</dbReference>
<name>L8JS78_9BACT</name>
<keyword evidence="1" id="KW-1133">Transmembrane helix</keyword>
<evidence type="ECO:0000256" key="1">
    <source>
        <dbReference type="SAM" id="Phobius"/>
    </source>
</evidence>
<protein>
    <recommendedName>
        <fullName evidence="2">Flavinylation-associated cytochrome domain-containing protein</fullName>
    </recommendedName>
</protein>
<feature type="transmembrane region" description="Helical" evidence="1">
    <location>
        <begin position="9"/>
        <end position="30"/>
    </location>
</feature>
<dbReference type="OrthoDB" id="1027826at2"/>
<dbReference type="Proteomes" id="UP000011135">
    <property type="component" value="Unassembled WGS sequence"/>
</dbReference>
<sequence length="343" mass="38957">MKIRLWTSLVLAVTFFVLSVSGLILFFLPYHRTVDAVHSIFGLLFVLAVLPHVYNNCKSLLSYFKRPKALFVIVAGALVLLMAYRDLEPFRSLMDWRSSVKARTSRQVEGHNYQLYDFSEGEAAFITIDFVKGEHFWNPQMAFWIEDTLGNYITTLMVTNSTARGLFYSGRSPDNFREYDGVKQVEQRDIRRVNALPHWSHQRGVKAIDGSYAPHRGAPLVDGITGATPTGSFLFKSAGYEALNQLSVFVVKMEINVAFDQNEFFSEYDYLEDSEYHGGTGLLGQPSLIYSARVYRDDRSRYYLMELLGHGHHSGKNGTLYHDLTKITTAAKIAERVVVGVNF</sequence>
<organism evidence="3 4">
    <name type="scientific">Fulvivirga imtechensis AK7</name>
    <dbReference type="NCBI Taxonomy" id="1237149"/>
    <lineage>
        <taxon>Bacteria</taxon>
        <taxon>Pseudomonadati</taxon>
        <taxon>Bacteroidota</taxon>
        <taxon>Cytophagia</taxon>
        <taxon>Cytophagales</taxon>
        <taxon>Fulvivirgaceae</taxon>
        <taxon>Fulvivirga</taxon>
    </lineage>
</organism>
<keyword evidence="1" id="KW-0812">Transmembrane</keyword>